<keyword evidence="4" id="KW-1185">Reference proteome</keyword>
<protein>
    <submittedName>
        <fullName evidence="3">Uncharacterized protein</fullName>
    </submittedName>
</protein>
<reference evidence="3" key="1">
    <citation type="journal article" date="2023" name="bioRxiv">
        <title>Scaffold-level genome assemblies of two parasitoid biocontrol wasps reveal the parthenogenesis mechanism and an associated novel virus.</title>
        <authorList>
            <person name="Inwood S."/>
            <person name="Skelly J."/>
            <person name="Guhlin J."/>
            <person name="Harrop T."/>
            <person name="Goldson S."/>
            <person name="Dearden P."/>
        </authorList>
    </citation>
    <scope>NUCLEOTIDE SEQUENCE</scope>
    <source>
        <strain evidence="3">Lincoln</strain>
        <tissue evidence="3">Whole body</tissue>
    </source>
</reference>
<organism evidence="3 4">
    <name type="scientific">Microctonus hyperodae</name>
    <name type="common">Parasitoid wasp</name>
    <dbReference type="NCBI Taxonomy" id="165561"/>
    <lineage>
        <taxon>Eukaryota</taxon>
        <taxon>Metazoa</taxon>
        <taxon>Ecdysozoa</taxon>
        <taxon>Arthropoda</taxon>
        <taxon>Hexapoda</taxon>
        <taxon>Insecta</taxon>
        <taxon>Pterygota</taxon>
        <taxon>Neoptera</taxon>
        <taxon>Endopterygota</taxon>
        <taxon>Hymenoptera</taxon>
        <taxon>Apocrita</taxon>
        <taxon>Ichneumonoidea</taxon>
        <taxon>Braconidae</taxon>
        <taxon>Euphorinae</taxon>
        <taxon>Microctonus</taxon>
    </lineage>
</organism>
<name>A0AA39G734_MICHY</name>
<evidence type="ECO:0000313" key="4">
    <source>
        <dbReference type="Proteomes" id="UP001168972"/>
    </source>
</evidence>
<comment type="caution">
    <text evidence="3">The sequence shown here is derived from an EMBL/GenBank/DDBJ whole genome shotgun (WGS) entry which is preliminary data.</text>
</comment>
<sequence length="759" mass="87749">MKFIIVCISFLLPGSFGLSALLEMSQSLWSKLLNGGLSNIESLDPLRVPIVKVDQSEGRTSYRIILTNIEIHGLNDSSLESIHVARGSVKSNLSEHEAGYVSYNDRNAIDFIRYRFHTVVKEPNNNQSKHEDLKVLPIEVNEDGNGNIRINHGNSGTQRESSSYKYQENAGQRYTSDDYSNRRYANIQPQENQNQYHQQHHQQQHHQSQDQQQHHYQQPQQHQSNPHQQQHQQNQQHNHQQHQQHQPQYPQQPHQTNYQQHQHYPQQPEHQQHQYPQQHQSQSPQQGQQPHQQHQNHPQQHEHQQHQYPQHQPQYPQQHQQHQNQHRGGQDNNFSNKESFGASDNQQRPYKQNINSENNNQKHHQIPQIEGFKSTAGYSTIRNSNNRNNDGNNDDTSRYLIYAQTQQNYGNRGNQYESSASLKGNFGQSSRGNDNTDMPRNINGLRMNGNVQIKYPARLNGNNKPCADLDDVEMLNQKDFGINGNNNRGTFAKLENQPSYVDIIYADENSKKMRHFGNLRIESRGDKTVYSLDDIIRDLENHRRFIIHNFTESESLLKRNDKLRTAEETKRIKDMVRYAKEFQEKQGYFEEGMELIYHYGNGSETKVYDGKRMKRAHELENENEDDIMHVIIKIHVPVLRVKAGYVLTGKVKDQVLRGNGQLTGNFTELIGEFTIELKKSNDNKTLTVRAARAKLEAKNQNIKLQGMDENGAVAEILTQGLTAAEAVAAMLADDLATKALSESTADAMIYRMYKELPTS</sequence>
<feature type="compositionally biased region" description="Polar residues" evidence="1">
    <location>
        <begin position="330"/>
        <end position="359"/>
    </location>
</feature>
<evidence type="ECO:0000313" key="3">
    <source>
        <dbReference type="EMBL" id="KAK0182270.1"/>
    </source>
</evidence>
<reference evidence="3" key="2">
    <citation type="submission" date="2023-03" db="EMBL/GenBank/DDBJ databases">
        <authorList>
            <person name="Inwood S.N."/>
            <person name="Skelly J.G."/>
            <person name="Guhlin J."/>
            <person name="Harrop T.W.R."/>
            <person name="Goldson S.G."/>
            <person name="Dearden P.K."/>
        </authorList>
    </citation>
    <scope>NUCLEOTIDE SEQUENCE</scope>
    <source>
        <strain evidence="3">Lincoln</strain>
        <tissue evidence="3">Whole body</tissue>
    </source>
</reference>
<feature type="compositionally biased region" description="Low complexity" evidence="1">
    <location>
        <begin position="205"/>
        <end position="298"/>
    </location>
</feature>
<dbReference type="PANTHER" id="PTHR11008">
    <property type="entry name" value="PROTEIN TAKEOUT-LIKE PROTEIN"/>
    <property type="match status" value="1"/>
</dbReference>
<dbReference type="InterPro" id="IPR038606">
    <property type="entry name" value="To_sf"/>
</dbReference>
<accession>A0AA39G734</accession>
<dbReference type="PANTHER" id="PTHR11008:SF9">
    <property type="entry name" value="PROTEIN TAKEOUT-LIKE PROTEIN"/>
    <property type="match status" value="1"/>
</dbReference>
<feature type="compositionally biased region" description="Polar residues" evidence="1">
    <location>
        <begin position="152"/>
        <end position="174"/>
    </location>
</feature>
<evidence type="ECO:0000256" key="2">
    <source>
        <dbReference type="SAM" id="SignalP"/>
    </source>
</evidence>
<proteinExistence type="predicted"/>
<dbReference type="Gene3D" id="3.15.10.30">
    <property type="entry name" value="Haemolymph juvenile hormone binding protein"/>
    <property type="match status" value="2"/>
</dbReference>
<dbReference type="Proteomes" id="UP001168972">
    <property type="component" value="Unassembled WGS sequence"/>
</dbReference>
<dbReference type="AlphaFoldDB" id="A0AA39G734"/>
<feature type="chain" id="PRO_5041224890" evidence="2">
    <location>
        <begin position="18"/>
        <end position="759"/>
    </location>
</feature>
<feature type="signal peptide" evidence="2">
    <location>
        <begin position="1"/>
        <end position="17"/>
    </location>
</feature>
<keyword evidence="2" id="KW-0732">Signal</keyword>
<feature type="region of interest" description="Disordered" evidence="1">
    <location>
        <begin position="192"/>
        <end position="371"/>
    </location>
</feature>
<dbReference type="EMBL" id="JAQQBR010000001">
    <property type="protein sequence ID" value="KAK0182270.1"/>
    <property type="molecule type" value="Genomic_DNA"/>
</dbReference>
<feature type="region of interest" description="Disordered" evidence="1">
    <location>
        <begin position="143"/>
        <end position="179"/>
    </location>
</feature>
<feature type="region of interest" description="Disordered" evidence="1">
    <location>
        <begin position="408"/>
        <end position="437"/>
    </location>
</feature>
<feature type="compositionally biased region" description="Low complexity" evidence="1">
    <location>
        <begin position="306"/>
        <end position="323"/>
    </location>
</feature>
<evidence type="ECO:0000256" key="1">
    <source>
        <dbReference type="SAM" id="MobiDB-lite"/>
    </source>
</evidence>
<gene>
    <name evidence="3" type="ORF">PV327_000425</name>
</gene>